<dbReference type="RefSeq" id="WP_114014169.1">
    <property type="nucleotide sequence ID" value="NZ_QOIM01000023.1"/>
</dbReference>
<reference evidence="5 6" key="1">
    <citation type="submission" date="2018-06" db="EMBL/GenBank/DDBJ databases">
        <title>Streptomyces reniochalinae sp. nov. and Streptomyces diacarnus sp. nov. from marine sponges.</title>
        <authorList>
            <person name="Li L."/>
        </authorList>
    </citation>
    <scope>NUCLEOTIDE SEQUENCE [LARGE SCALE GENOMIC DNA]</scope>
    <source>
        <strain evidence="5 6">LHW50302</strain>
    </source>
</reference>
<sequence length="444" mass="45188">MLDETLLDAPEALARADVRGLLRGVAEAGARVRTGLRHATEAGLEKLRPEGRPRALLVAGPGPATGCVADLLGALTGGAVPVTRLRPSGAHTAAGALRWSLPGWAGPVDLLLLVTPDGTEPGLTALLEQAYRRGCAVVAVTPEGAPLSDALGETRGFAVPLAPGPYEIYASPDMPGRPVAEDTDDRFRDTSSADVAERAAGESATGRKADEDGATAGAGGSGAPRGNGTPAGDAGQPVGAPGTLWALLAPLLLLTDRLGLTESGPSALGALADRLDEVAERCGPAVAPYSNPGKTLAVELAGALPLMWSEGGIAGAAARHWTAAFAALPGRPALPAELPEAMTAHGALLTGPYAYRPGGDDFFRDRVEEPETLRPRVVLLREAPPGVDSATVAARDLAYAHDTPLSELEPTEGSSPLQAAAELIATADFCAVYLALADTDSPWA</sequence>
<dbReference type="GO" id="GO:0097367">
    <property type="term" value="F:carbohydrate derivative binding"/>
    <property type="evidence" value="ECO:0007669"/>
    <property type="project" value="InterPro"/>
</dbReference>
<dbReference type="InterPro" id="IPR019490">
    <property type="entry name" value="Glu6P/Mann6P_isomerase_C"/>
</dbReference>
<proteinExistence type="inferred from homology"/>
<protein>
    <submittedName>
        <fullName evidence="5">Mannose-6-phosphate isomerase</fullName>
    </submittedName>
</protein>
<comment type="similarity">
    <text evidence="1">Belongs to the PGI/PMI family.</text>
</comment>
<dbReference type="SUPFAM" id="SSF53697">
    <property type="entry name" value="SIS domain"/>
    <property type="match status" value="2"/>
</dbReference>
<feature type="domain" description="Bifunctional glucose-6-phosphate/mannose-6-phosphate isomerase C-terminal" evidence="4">
    <location>
        <begin position="291"/>
        <end position="437"/>
    </location>
</feature>
<keyword evidence="2 5" id="KW-0413">Isomerase</keyword>
<keyword evidence="6" id="KW-1185">Reference proteome</keyword>
<gene>
    <name evidence="5" type="ORF">DQ392_04510</name>
</gene>
<dbReference type="EMBL" id="QOIM01000023">
    <property type="protein sequence ID" value="RCG23201.1"/>
    <property type="molecule type" value="Genomic_DNA"/>
</dbReference>
<dbReference type="Pfam" id="PF10432">
    <property type="entry name" value="bact-PGI_C"/>
    <property type="match status" value="1"/>
</dbReference>
<evidence type="ECO:0000259" key="4">
    <source>
        <dbReference type="Pfam" id="PF10432"/>
    </source>
</evidence>
<dbReference type="GO" id="GO:0005975">
    <property type="term" value="P:carbohydrate metabolic process"/>
    <property type="evidence" value="ECO:0007669"/>
    <property type="project" value="InterPro"/>
</dbReference>
<evidence type="ECO:0000256" key="1">
    <source>
        <dbReference type="ARBA" id="ARBA00010523"/>
    </source>
</evidence>
<name>A0A367EYV7_9ACTN</name>
<dbReference type="AlphaFoldDB" id="A0A367EYV7"/>
<dbReference type="GO" id="GO:0004347">
    <property type="term" value="F:glucose-6-phosphate isomerase activity"/>
    <property type="evidence" value="ECO:0007669"/>
    <property type="project" value="InterPro"/>
</dbReference>
<dbReference type="Proteomes" id="UP000253507">
    <property type="component" value="Unassembled WGS sequence"/>
</dbReference>
<feature type="region of interest" description="Disordered" evidence="3">
    <location>
        <begin position="169"/>
        <end position="237"/>
    </location>
</feature>
<evidence type="ECO:0000313" key="6">
    <source>
        <dbReference type="Proteomes" id="UP000253507"/>
    </source>
</evidence>
<evidence type="ECO:0000313" key="5">
    <source>
        <dbReference type="EMBL" id="RCG23201.1"/>
    </source>
</evidence>
<dbReference type="Gene3D" id="3.40.50.10490">
    <property type="entry name" value="Glucose-6-phosphate isomerase like protein, domain 1"/>
    <property type="match status" value="1"/>
</dbReference>
<feature type="compositionally biased region" description="Basic and acidic residues" evidence="3">
    <location>
        <begin position="185"/>
        <end position="211"/>
    </location>
</feature>
<dbReference type="GO" id="GO:0004476">
    <property type="term" value="F:mannose-6-phosphate isomerase activity"/>
    <property type="evidence" value="ECO:0007669"/>
    <property type="project" value="InterPro"/>
</dbReference>
<comment type="caution">
    <text evidence="5">The sequence shown here is derived from an EMBL/GenBank/DDBJ whole genome shotgun (WGS) entry which is preliminary data.</text>
</comment>
<organism evidence="5 6">
    <name type="scientific">Streptomyces reniochalinae</name>
    <dbReference type="NCBI Taxonomy" id="2250578"/>
    <lineage>
        <taxon>Bacteria</taxon>
        <taxon>Bacillati</taxon>
        <taxon>Actinomycetota</taxon>
        <taxon>Actinomycetes</taxon>
        <taxon>Kitasatosporales</taxon>
        <taxon>Streptomycetaceae</taxon>
        <taxon>Streptomyces</taxon>
    </lineage>
</organism>
<evidence type="ECO:0000256" key="2">
    <source>
        <dbReference type="ARBA" id="ARBA00023235"/>
    </source>
</evidence>
<accession>A0A367EYV7</accession>
<dbReference type="OrthoDB" id="5241724at2"/>
<dbReference type="GO" id="GO:1901135">
    <property type="term" value="P:carbohydrate derivative metabolic process"/>
    <property type="evidence" value="ECO:0007669"/>
    <property type="project" value="InterPro"/>
</dbReference>
<feature type="compositionally biased region" description="Gly residues" evidence="3">
    <location>
        <begin position="216"/>
        <end position="225"/>
    </location>
</feature>
<evidence type="ECO:0000256" key="3">
    <source>
        <dbReference type="SAM" id="MobiDB-lite"/>
    </source>
</evidence>
<dbReference type="InterPro" id="IPR046348">
    <property type="entry name" value="SIS_dom_sf"/>
</dbReference>